<reference evidence="1" key="1">
    <citation type="submission" date="2020-04" db="EMBL/GenBank/DDBJ databases">
        <authorList>
            <person name="Chiriac C."/>
            <person name="Salcher M."/>
            <person name="Ghai R."/>
            <person name="Kavagutti S V."/>
        </authorList>
    </citation>
    <scope>NUCLEOTIDE SEQUENCE</scope>
</reference>
<dbReference type="EMBL" id="LR796419">
    <property type="protein sequence ID" value="CAB4142972.1"/>
    <property type="molecule type" value="Genomic_DNA"/>
</dbReference>
<proteinExistence type="predicted"/>
<name>A0A6J5M9X1_9CAUD</name>
<dbReference type="EMBL" id="LR797380">
    <property type="protein sequence ID" value="CAB4211729.1"/>
    <property type="molecule type" value="Genomic_DNA"/>
</dbReference>
<sequence>MTGMLQGYPGIELPNGEEIGLMDITDPVTPIDVGVMSGMQIAGSFGMDFKNALMGGDFTTNPWSRGVTFAAIANTLTYTADRFFAVGGASSSIGVSRQAVAAGAISSRGDRFGQALRFGRTAANANTSEIFLGQVLETAHSLPLQGRRVALSFVTRAGANFSAAGSLLNVRVVTGTGTDESAANAVAGTWTGYRNNQMAIPVNGVRNVGGGAAGNPSGIDAAVLLTNVVGVPLTTGYTRYYLTCAIPANATQVGLLFSYVPVGTAGAADHIEITGIQLEPCSDRFPFPSPFEYRKAALESLLCGRYCQSFPEPAAAVAIAPGQATGAAAQKFGIPLFPPMRIAPTMTIPTAGTFRANVAGTPTAVTLAAATSSRTCGNLTGNATNTAGQAIFLEGNGGTGLIVASAEL</sequence>
<evidence type="ECO:0000313" key="1">
    <source>
        <dbReference type="EMBL" id="CAB4142972.1"/>
    </source>
</evidence>
<gene>
    <name evidence="2" type="ORF">UFOVP1414_9</name>
    <name evidence="1" type="ORF">UFOVP442_68</name>
</gene>
<accession>A0A6J5M9X1</accession>
<organism evidence="1">
    <name type="scientific">uncultured Caudovirales phage</name>
    <dbReference type="NCBI Taxonomy" id="2100421"/>
    <lineage>
        <taxon>Viruses</taxon>
        <taxon>Duplodnaviria</taxon>
        <taxon>Heunggongvirae</taxon>
        <taxon>Uroviricota</taxon>
        <taxon>Caudoviricetes</taxon>
        <taxon>Peduoviridae</taxon>
        <taxon>Maltschvirus</taxon>
        <taxon>Maltschvirus maltsch</taxon>
    </lineage>
</organism>
<evidence type="ECO:0000313" key="2">
    <source>
        <dbReference type="EMBL" id="CAB4211729.1"/>
    </source>
</evidence>
<protein>
    <submittedName>
        <fullName evidence="1">Uncharacterized protein</fullName>
    </submittedName>
</protein>